<organism evidence="2 3">
    <name type="scientific">Streptomyces solicathayae</name>
    <dbReference type="NCBI Taxonomy" id="3081768"/>
    <lineage>
        <taxon>Bacteria</taxon>
        <taxon>Bacillati</taxon>
        <taxon>Actinomycetota</taxon>
        <taxon>Actinomycetes</taxon>
        <taxon>Kitasatosporales</taxon>
        <taxon>Streptomycetaceae</taxon>
        <taxon>Streptomyces</taxon>
    </lineage>
</organism>
<keyword evidence="3" id="KW-1185">Reference proteome</keyword>
<feature type="region of interest" description="Disordered" evidence="1">
    <location>
        <begin position="161"/>
        <end position="191"/>
    </location>
</feature>
<sequence length="491" mass="52292">MSREQRGPNDKLGTVLALAGISNAGLARRVNDLGAQRGLTLRYDKTSVARWVSKGMVPQGAAPHLIAAAIGQKLGRPVPLHEIGLADADPAPEVGLAFPRDVGEAVRSATDLYRLDLAGRRGGGGGIWQSLAGSFSVSAYATPASRWLITPADSSVERLAPAAGNGISNGTTGGGSGPPESADEGHARVGHSDVAKLREAAEDARRWDSKYGGGDWRSSMVPECLRVDAAPLLLGSYSDEVGRALFGATAELTRLAGWMAFDTGQQEAAQRYYIQALRLARAAADVPLGGYVLASMSLQATYRGFADEGVDLAQAALERNRGLATARTMSFFRLVEARAHAKANDAAAAGTALKAAEGWLERSRAGDADPSWLGFYSEDRFAADAAECYRDLKAPRQVRRFTEQALSRPTEEFVRSHGLRLVVSAVAELESGNLDAACAQGVRAVEVAGRISSARTTEYVRDLLHRLEPYGDEPRVMELRERARPLLMAPA</sequence>
<evidence type="ECO:0000313" key="2">
    <source>
        <dbReference type="EMBL" id="WOX23475.1"/>
    </source>
</evidence>
<evidence type="ECO:0000313" key="3">
    <source>
        <dbReference type="Proteomes" id="UP001301731"/>
    </source>
</evidence>
<evidence type="ECO:0000256" key="1">
    <source>
        <dbReference type="SAM" id="MobiDB-lite"/>
    </source>
</evidence>
<gene>
    <name evidence="2" type="ORF">R2D22_19650</name>
</gene>
<dbReference type="EMBL" id="CP137573">
    <property type="protein sequence ID" value="WOX23475.1"/>
    <property type="molecule type" value="Genomic_DNA"/>
</dbReference>
<protein>
    <submittedName>
        <fullName evidence="2">MFS transporter</fullName>
    </submittedName>
</protein>
<reference evidence="2 3" key="1">
    <citation type="submission" date="2023-10" db="EMBL/GenBank/DDBJ databases">
        <title>The genome sequence of Streptomyces sp. HUAS YS2.</title>
        <authorList>
            <person name="Mo P."/>
        </authorList>
    </citation>
    <scope>NUCLEOTIDE SEQUENCE [LARGE SCALE GENOMIC DNA]</scope>
    <source>
        <strain evidence="2 3">HUAS YS2</strain>
    </source>
</reference>
<dbReference type="Proteomes" id="UP001301731">
    <property type="component" value="Chromosome"/>
</dbReference>
<accession>A0ABZ0LVX1</accession>
<proteinExistence type="predicted"/>
<name>A0ABZ0LVX1_9ACTN</name>
<dbReference type="RefSeq" id="WP_318105289.1">
    <property type="nucleotide sequence ID" value="NZ_CP137573.1"/>
</dbReference>